<reference evidence="11" key="1">
    <citation type="submission" date="2020-10" db="EMBL/GenBank/DDBJ databases">
        <title>Microbiome of the Black Sea water column analyzed by genome centric metagenomics.</title>
        <authorList>
            <person name="Cabello-Yeves P.J."/>
            <person name="Callieri C."/>
            <person name="Picazo A."/>
            <person name="Mehrshad M."/>
            <person name="Haro-Moreno J.M."/>
            <person name="Roda-Garcia J."/>
            <person name="Dzembekova N."/>
            <person name="Slabakova V."/>
            <person name="Slabakova N."/>
            <person name="Moncheva S."/>
            <person name="Rodriguez-Valera F."/>
        </authorList>
    </citation>
    <scope>NUCLEOTIDE SEQUENCE</scope>
    <source>
        <strain evidence="11">BS307-5m-G50</strain>
    </source>
</reference>
<dbReference type="InterPro" id="IPR052191">
    <property type="entry name" value="tRNA_ntf/polyA_polymerase_I"/>
</dbReference>
<evidence type="ECO:0000259" key="8">
    <source>
        <dbReference type="Pfam" id="PF01743"/>
    </source>
</evidence>
<dbReference type="InterPro" id="IPR002646">
    <property type="entry name" value="PolA_pol_head_dom"/>
</dbReference>
<dbReference type="Gene3D" id="3.30.460.10">
    <property type="entry name" value="Beta Polymerase, domain 2"/>
    <property type="match status" value="1"/>
</dbReference>
<feature type="domain" description="Poly A polymerase head" evidence="8">
    <location>
        <begin position="25"/>
        <end position="154"/>
    </location>
</feature>
<evidence type="ECO:0000256" key="5">
    <source>
        <dbReference type="ARBA" id="ARBA00022884"/>
    </source>
</evidence>
<name>A0A937IDV0_9GAMM</name>
<dbReference type="PANTHER" id="PTHR43051:SF1">
    <property type="entry name" value="POLYNUCLEOTIDE ADENYLYLTRANSFERASE FAMILY PROTEIN"/>
    <property type="match status" value="1"/>
</dbReference>
<keyword evidence="4" id="KW-0067">ATP-binding</keyword>
<protein>
    <submittedName>
        <fullName evidence="11">Polynucleotide adenylyltransferase PcnB</fullName>
        <ecNumber evidence="11">2.7.7.19</ecNumber>
    </submittedName>
</protein>
<feature type="domain" description="tRNA nucleotidyltransferase/poly(A) polymerase RNA and SrmB- binding" evidence="10">
    <location>
        <begin position="182"/>
        <end position="238"/>
    </location>
</feature>
<evidence type="ECO:0000313" key="11">
    <source>
        <dbReference type="EMBL" id="MBL6818429.1"/>
    </source>
</evidence>
<keyword evidence="5 7" id="KW-0694">RNA-binding</keyword>
<dbReference type="InterPro" id="IPR032828">
    <property type="entry name" value="PolyA_RNA-bd"/>
</dbReference>
<dbReference type="NCBIfam" id="TIGR01942">
    <property type="entry name" value="pcnB"/>
    <property type="match status" value="1"/>
</dbReference>
<evidence type="ECO:0000256" key="3">
    <source>
        <dbReference type="ARBA" id="ARBA00022741"/>
    </source>
</evidence>
<dbReference type="SUPFAM" id="SSF81891">
    <property type="entry name" value="Poly A polymerase C-terminal region-like"/>
    <property type="match status" value="1"/>
</dbReference>
<dbReference type="InterPro" id="IPR010206">
    <property type="entry name" value="PolA_pol_I"/>
</dbReference>
<sequence length="411" mass="47764">MIDNTKISKFAISVIKTLQNNNFEAYLVGGCVRDALSGIEPKDFDIATNATPDEVRKIFKASRIIGKRFKLVHVFDRSELLEVATFRSDIKPNEDESDLIKDNTGKIIRDNVWGTLEQDCFRRDFTINALYYCPITKKIEDRNNGLRHIQKKIIVSIGDPQVRFKEDPVRSLRAIRFSNKLGFKIDNQVKDAIYDKGYLLAGISNARLFDEFCKIFLNGMGEKNFTKLHSFNLIKYLMITNPDSDDFSKNMMLSALRNTDERVKNNQSVTPGFLLAALLWPILLARCTKNNEINIRKFFRSMDGVLREQQRLTAIPRKFNSYIKDIWVLQLKLHSRIKSQPYKTIRHPRFRAAYDFLLVRERASNDQKGLGKWWTDFQKNDDALRGSLIGRMNEKSDTESSKIFGFYNELR</sequence>
<dbReference type="Pfam" id="PF12626">
    <property type="entry name" value="PolyA_pol_arg_C"/>
    <property type="match status" value="1"/>
</dbReference>
<dbReference type="EMBL" id="JADHQD010000017">
    <property type="protein sequence ID" value="MBL6818429.1"/>
    <property type="molecule type" value="Genomic_DNA"/>
</dbReference>
<comment type="caution">
    <text evidence="11">The sequence shown here is derived from an EMBL/GenBank/DDBJ whole genome shotgun (WGS) entry which is preliminary data.</text>
</comment>
<dbReference type="CDD" id="cd05398">
    <property type="entry name" value="NT_ClassII-CCAase"/>
    <property type="match status" value="1"/>
</dbReference>
<dbReference type="EC" id="2.7.7.19" evidence="11"/>
<dbReference type="Proteomes" id="UP000711391">
    <property type="component" value="Unassembled WGS sequence"/>
</dbReference>
<dbReference type="InterPro" id="IPR025866">
    <property type="entry name" value="PolyA_pol_arg_C_dom"/>
</dbReference>
<dbReference type="GO" id="GO:0003723">
    <property type="term" value="F:RNA binding"/>
    <property type="evidence" value="ECO:0007669"/>
    <property type="project" value="UniProtKB-KW"/>
</dbReference>
<keyword evidence="11" id="KW-0548">Nucleotidyltransferase</keyword>
<dbReference type="Pfam" id="PF12627">
    <property type="entry name" value="PolyA_pol_RNAbd"/>
    <property type="match status" value="1"/>
</dbReference>
<comment type="similarity">
    <text evidence="7">Belongs to the tRNA nucleotidyltransferase/poly(A) polymerase family.</text>
</comment>
<keyword evidence="1" id="KW-0507">mRNA processing</keyword>
<keyword evidence="6" id="KW-0804">Transcription</keyword>
<proteinExistence type="inferred from homology"/>
<dbReference type="GO" id="GO:1990817">
    <property type="term" value="F:poly(A) RNA polymerase activity"/>
    <property type="evidence" value="ECO:0007669"/>
    <property type="project" value="UniProtKB-EC"/>
</dbReference>
<dbReference type="GO" id="GO:0005524">
    <property type="term" value="F:ATP binding"/>
    <property type="evidence" value="ECO:0007669"/>
    <property type="project" value="UniProtKB-KW"/>
</dbReference>
<keyword evidence="3" id="KW-0547">Nucleotide-binding</keyword>
<evidence type="ECO:0000256" key="7">
    <source>
        <dbReference type="RuleBase" id="RU003953"/>
    </source>
</evidence>
<organism evidence="11 12">
    <name type="scientific">SAR86 cluster bacterium</name>
    <dbReference type="NCBI Taxonomy" id="2030880"/>
    <lineage>
        <taxon>Bacteria</taxon>
        <taxon>Pseudomonadati</taxon>
        <taxon>Pseudomonadota</taxon>
        <taxon>Gammaproteobacteria</taxon>
        <taxon>SAR86 cluster</taxon>
    </lineage>
</organism>
<dbReference type="GO" id="GO:0006397">
    <property type="term" value="P:mRNA processing"/>
    <property type="evidence" value="ECO:0007669"/>
    <property type="project" value="UniProtKB-KW"/>
</dbReference>
<evidence type="ECO:0000313" key="12">
    <source>
        <dbReference type="Proteomes" id="UP000711391"/>
    </source>
</evidence>
<feature type="domain" description="Polymerase A arginine-rich C-terminal" evidence="9">
    <location>
        <begin position="297"/>
        <end position="397"/>
    </location>
</feature>
<dbReference type="Pfam" id="PF01743">
    <property type="entry name" value="PolyA_pol"/>
    <property type="match status" value="1"/>
</dbReference>
<dbReference type="Gene3D" id="1.10.3090.10">
    <property type="entry name" value="cca-adding enzyme, domain 2"/>
    <property type="match status" value="1"/>
</dbReference>
<dbReference type="AlphaFoldDB" id="A0A937IDV0"/>
<dbReference type="PANTHER" id="PTHR43051">
    <property type="entry name" value="POLYNUCLEOTIDE ADENYLYLTRANSFERASE FAMILY PROTEIN"/>
    <property type="match status" value="1"/>
</dbReference>
<evidence type="ECO:0000256" key="4">
    <source>
        <dbReference type="ARBA" id="ARBA00022840"/>
    </source>
</evidence>
<evidence type="ECO:0000259" key="10">
    <source>
        <dbReference type="Pfam" id="PF12627"/>
    </source>
</evidence>
<evidence type="ECO:0000259" key="9">
    <source>
        <dbReference type="Pfam" id="PF12626"/>
    </source>
</evidence>
<gene>
    <name evidence="11" type="primary">pcnB</name>
    <name evidence="11" type="ORF">ISQ64_03380</name>
</gene>
<accession>A0A937IDV0</accession>
<dbReference type="InterPro" id="IPR043519">
    <property type="entry name" value="NT_sf"/>
</dbReference>
<keyword evidence="2 7" id="KW-0808">Transferase</keyword>
<dbReference type="GO" id="GO:0043633">
    <property type="term" value="P:polyadenylation-dependent RNA catabolic process"/>
    <property type="evidence" value="ECO:0007669"/>
    <property type="project" value="InterPro"/>
</dbReference>
<evidence type="ECO:0000256" key="6">
    <source>
        <dbReference type="ARBA" id="ARBA00023163"/>
    </source>
</evidence>
<dbReference type="SUPFAM" id="SSF81301">
    <property type="entry name" value="Nucleotidyltransferase"/>
    <property type="match status" value="1"/>
</dbReference>
<evidence type="ECO:0000256" key="2">
    <source>
        <dbReference type="ARBA" id="ARBA00022679"/>
    </source>
</evidence>
<evidence type="ECO:0000256" key="1">
    <source>
        <dbReference type="ARBA" id="ARBA00022664"/>
    </source>
</evidence>